<feature type="domain" description="HTH cro/C1-type" evidence="2">
    <location>
        <begin position="16"/>
        <end position="71"/>
    </location>
</feature>
<dbReference type="Gene3D" id="1.10.260.40">
    <property type="entry name" value="lambda repressor-like DNA-binding domains"/>
    <property type="match status" value="1"/>
</dbReference>
<dbReference type="NCBIfam" id="TIGR03070">
    <property type="entry name" value="couple_hipB"/>
    <property type="match status" value="1"/>
</dbReference>
<evidence type="ECO:0000256" key="1">
    <source>
        <dbReference type="SAM" id="MobiDB-lite"/>
    </source>
</evidence>
<evidence type="ECO:0000259" key="2">
    <source>
        <dbReference type="PROSITE" id="PS50943"/>
    </source>
</evidence>
<dbReference type="CDD" id="cd00093">
    <property type="entry name" value="HTH_XRE"/>
    <property type="match status" value="1"/>
</dbReference>
<dbReference type="SUPFAM" id="SSF47413">
    <property type="entry name" value="lambda repressor-like DNA-binding domains"/>
    <property type="match status" value="1"/>
</dbReference>
<gene>
    <name evidence="3" type="ORF">G3A44_13025</name>
</gene>
<dbReference type="Proteomes" id="UP000484255">
    <property type="component" value="Unassembled WGS sequence"/>
</dbReference>
<dbReference type="GO" id="GO:0003677">
    <property type="term" value="F:DNA binding"/>
    <property type="evidence" value="ECO:0007669"/>
    <property type="project" value="InterPro"/>
</dbReference>
<dbReference type="RefSeq" id="WP_163457957.1">
    <property type="nucleotide sequence ID" value="NZ_JAAGOH010000014.1"/>
</dbReference>
<feature type="region of interest" description="Disordered" evidence="1">
    <location>
        <begin position="69"/>
        <end position="97"/>
    </location>
</feature>
<organism evidence="3 4">
    <name type="scientific">Ideonella livida</name>
    <dbReference type="NCBI Taxonomy" id="2707176"/>
    <lineage>
        <taxon>Bacteria</taxon>
        <taxon>Pseudomonadati</taxon>
        <taxon>Pseudomonadota</taxon>
        <taxon>Betaproteobacteria</taxon>
        <taxon>Burkholderiales</taxon>
        <taxon>Sphaerotilaceae</taxon>
        <taxon>Ideonella</taxon>
    </lineage>
</organism>
<proteinExistence type="predicted"/>
<comment type="caution">
    <text evidence="3">The sequence shown here is derived from an EMBL/GenBank/DDBJ whole genome shotgun (WGS) entry which is preliminary data.</text>
</comment>
<dbReference type="EMBL" id="JAAGOH010000014">
    <property type="protein sequence ID" value="NDY92113.1"/>
    <property type="molecule type" value="Genomic_DNA"/>
</dbReference>
<dbReference type="InterPro" id="IPR010982">
    <property type="entry name" value="Lambda_DNA-bd_dom_sf"/>
</dbReference>
<reference evidence="3 4" key="1">
    <citation type="submission" date="2020-02" db="EMBL/GenBank/DDBJ databases">
        <title>Ideonella bacterium strain TBM-1.</title>
        <authorList>
            <person name="Chen W.-M."/>
        </authorList>
    </citation>
    <scope>NUCLEOTIDE SEQUENCE [LARGE SCALE GENOMIC DNA]</scope>
    <source>
        <strain evidence="3 4">TBM-1</strain>
    </source>
</reference>
<sequence>MAHAIPTPEALGQATRAARKQLGLTQPQLALAAGVGVRFVVELEAGKSTVRLATLLRVLHALGGQLQLDRLPEAPTPPDGARTPIPGRRRPQPGPVL</sequence>
<dbReference type="SMART" id="SM00530">
    <property type="entry name" value="HTH_XRE"/>
    <property type="match status" value="1"/>
</dbReference>
<dbReference type="PROSITE" id="PS50943">
    <property type="entry name" value="HTH_CROC1"/>
    <property type="match status" value="1"/>
</dbReference>
<protein>
    <submittedName>
        <fullName evidence="3">Helix-turn-helix transcriptional regulator</fullName>
    </submittedName>
</protein>
<accession>A0A7C9PHI0</accession>
<evidence type="ECO:0000313" key="3">
    <source>
        <dbReference type="EMBL" id="NDY92113.1"/>
    </source>
</evidence>
<name>A0A7C9PHI0_9BURK</name>
<dbReference type="AlphaFoldDB" id="A0A7C9PHI0"/>
<evidence type="ECO:0000313" key="4">
    <source>
        <dbReference type="Proteomes" id="UP000484255"/>
    </source>
</evidence>
<dbReference type="InterPro" id="IPR017507">
    <property type="entry name" value="Tscrpt_reg_HipB-like"/>
</dbReference>
<dbReference type="InterPro" id="IPR001387">
    <property type="entry name" value="Cro/C1-type_HTH"/>
</dbReference>
<keyword evidence="4" id="KW-1185">Reference proteome</keyword>
<dbReference type="Pfam" id="PF01381">
    <property type="entry name" value="HTH_3"/>
    <property type="match status" value="1"/>
</dbReference>